<protein>
    <recommendedName>
        <fullName evidence="6">TIGR02679 family protein</fullName>
    </recommendedName>
</protein>
<name>A0A158ENN1_CABSO</name>
<organism evidence="4 5">
    <name type="scientific">Caballeronia sordidicola</name>
    <name type="common">Burkholderia sordidicola</name>
    <dbReference type="NCBI Taxonomy" id="196367"/>
    <lineage>
        <taxon>Bacteria</taxon>
        <taxon>Pseudomonadati</taxon>
        <taxon>Pseudomonadota</taxon>
        <taxon>Betaproteobacteria</taxon>
        <taxon>Burkholderiales</taxon>
        <taxon>Burkholderiaceae</taxon>
        <taxon>Caballeronia</taxon>
    </lineage>
</organism>
<reference evidence="4 5" key="1">
    <citation type="submission" date="2016-01" db="EMBL/GenBank/DDBJ databases">
        <authorList>
            <person name="Oliw E.H."/>
        </authorList>
    </citation>
    <scope>NUCLEOTIDE SEQUENCE [LARGE SCALE GENOMIC DNA]</scope>
    <source>
        <strain evidence="4">LMG 22029</strain>
    </source>
</reference>
<feature type="domain" description="Conserved hypothetical protein CHP02679 N terminus" evidence="3">
    <location>
        <begin position="65"/>
        <end position="274"/>
    </location>
</feature>
<gene>
    <name evidence="4" type="ORF">AWB64_00094</name>
</gene>
<dbReference type="Pfam" id="PF11796">
    <property type="entry name" value="DUF3323"/>
    <property type="match status" value="1"/>
</dbReference>
<dbReference type="Pfam" id="PF09664">
    <property type="entry name" value="DUF2399"/>
    <property type="match status" value="1"/>
</dbReference>
<dbReference type="InterPro" id="IPR024466">
    <property type="entry name" value="CHP02679_N"/>
</dbReference>
<feature type="region of interest" description="Disordered" evidence="1">
    <location>
        <begin position="230"/>
        <end position="249"/>
    </location>
</feature>
<evidence type="ECO:0000259" key="3">
    <source>
        <dbReference type="Pfam" id="PF11796"/>
    </source>
</evidence>
<dbReference type="AlphaFoldDB" id="A0A158ENN1"/>
<feature type="compositionally biased region" description="Polar residues" evidence="1">
    <location>
        <begin position="237"/>
        <end position="247"/>
    </location>
</feature>
<dbReference type="EMBL" id="FCOC02000001">
    <property type="protein sequence ID" value="SAL09178.1"/>
    <property type="molecule type" value="Genomic_DNA"/>
</dbReference>
<proteinExistence type="predicted"/>
<evidence type="ECO:0008006" key="6">
    <source>
        <dbReference type="Google" id="ProtNLM"/>
    </source>
</evidence>
<evidence type="ECO:0000256" key="1">
    <source>
        <dbReference type="SAM" id="MobiDB-lite"/>
    </source>
</evidence>
<dbReference type="NCBIfam" id="TIGR02679">
    <property type="entry name" value="TIGR02679 family protein"/>
    <property type="match status" value="1"/>
</dbReference>
<dbReference type="Proteomes" id="UP000054893">
    <property type="component" value="Unassembled WGS sequence"/>
</dbReference>
<feature type="region of interest" description="Disordered" evidence="1">
    <location>
        <begin position="1"/>
        <end position="20"/>
    </location>
</feature>
<feature type="domain" description="DUF2399" evidence="2">
    <location>
        <begin position="289"/>
        <end position="442"/>
    </location>
</feature>
<evidence type="ECO:0000313" key="4">
    <source>
        <dbReference type="EMBL" id="SAL09178.1"/>
    </source>
</evidence>
<dbReference type="InterPro" id="IPR013495">
    <property type="entry name" value="CHP02679"/>
</dbReference>
<accession>A0A158ENN1</accession>
<sequence>MVRPDAVGPSQKDLLGNDGSMDLTAMNDNEDMRLQNLLGGEALIRLRQRMRARYARLSLERSPSIVKLTGLQPHEYEALALLSGKAVSNSRSITLDVVAVDTTLRSSGVAASLREALERLDGPILSALVQAESEARWIELQKAADDSRIVEFLTSPSSLGLLKRLSRRDLQVARRLLQRAFAVLSRLPASGIPRAQLAAEVLGDAHSLDNGQAVATLVLSICRRRQKAVESDDGDSPFNTADAGQSDESSREIWAQQGVFVNELARPALFLNVPVRAVRQPGRFGEPSYMSLRSLVRSPPAWAVKDRMVYVCENPEVVTIAADRLGRACAPLICTDGMPAAAQRVLLNQLVGAGAQLVYHGDFDWAGLSIANFVRRKWVASSWHFNAEDYELAASRRSEDDVRDLSGAPVIASWDPVLTEAMSCRGFSIAEEAVVETLLQDLCRAR</sequence>
<evidence type="ECO:0000259" key="2">
    <source>
        <dbReference type="Pfam" id="PF09664"/>
    </source>
</evidence>
<evidence type="ECO:0000313" key="5">
    <source>
        <dbReference type="Proteomes" id="UP000054893"/>
    </source>
</evidence>
<dbReference type="InterPro" id="IPR024465">
    <property type="entry name" value="DUF2399"/>
</dbReference>